<sequence>MLNSFIQNIQHIYIACQATDFRKQIDSLVALVTMQFKLDPFSESCAFIFYNHRR</sequence>
<reference evidence="1" key="1">
    <citation type="submission" date="2017-10" db="EMBL/GenBank/DDBJ databases">
        <title>Genome sequence of cellulolytic Lachnospiraceae bacterium XHS1971 isolated from hotspring sediment.</title>
        <authorList>
            <person name="Vasudevan G."/>
            <person name="Joshi A.J."/>
            <person name="Hivarkar S."/>
            <person name="Lanjekar V.B."/>
            <person name="Dhakephalkar P.K."/>
            <person name="Dagar S."/>
        </authorList>
    </citation>
    <scope>NUCLEOTIDE SEQUENCE</scope>
    <source>
        <strain evidence="1">XHS1971</strain>
    </source>
</reference>
<comment type="caution">
    <text evidence="1">The sequence shown here is derived from an EMBL/GenBank/DDBJ whole genome shotgun (WGS) entry which is preliminary data.</text>
</comment>
<protein>
    <submittedName>
        <fullName evidence="1">Uncharacterized protein</fullName>
    </submittedName>
</protein>
<evidence type="ECO:0000313" key="2">
    <source>
        <dbReference type="Proteomes" id="UP000224460"/>
    </source>
</evidence>
<organism evidence="1 2">
    <name type="scientific">Sporanaerobium hydrogeniformans</name>
    <dbReference type="NCBI Taxonomy" id="3072179"/>
    <lineage>
        <taxon>Bacteria</taxon>
        <taxon>Bacillati</taxon>
        <taxon>Bacillota</taxon>
        <taxon>Clostridia</taxon>
        <taxon>Lachnospirales</taxon>
        <taxon>Lachnospiraceae</taxon>
        <taxon>Sporanaerobium</taxon>
    </lineage>
</organism>
<name>A0AC61DI65_9FIRM</name>
<accession>A0AC61DI65</accession>
<evidence type="ECO:0000313" key="1">
    <source>
        <dbReference type="EMBL" id="PHV72448.1"/>
    </source>
</evidence>
<keyword evidence="2" id="KW-1185">Reference proteome</keyword>
<dbReference type="Proteomes" id="UP000224460">
    <property type="component" value="Unassembled WGS sequence"/>
</dbReference>
<proteinExistence type="predicted"/>
<gene>
    <name evidence="1" type="ORF">CS063_02935</name>
</gene>
<dbReference type="EMBL" id="PEDL01000001">
    <property type="protein sequence ID" value="PHV72448.1"/>
    <property type="molecule type" value="Genomic_DNA"/>
</dbReference>